<evidence type="ECO:0000256" key="5">
    <source>
        <dbReference type="ARBA" id="ARBA00022806"/>
    </source>
</evidence>
<accession>A0A1D3UKT3</accession>
<dbReference type="Pfam" id="PF13245">
    <property type="entry name" value="AAA_19"/>
    <property type="match status" value="1"/>
</dbReference>
<dbReference type="InterPro" id="IPR027417">
    <property type="entry name" value="P-loop_NTPase"/>
</dbReference>
<dbReference type="GO" id="GO:0005524">
    <property type="term" value="F:ATP binding"/>
    <property type="evidence" value="ECO:0007669"/>
    <property type="project" value="UniProtKB-KW"/>
</dbReference>
<evidence type="ECO:0000256" key="7">
    <source>
        <dbReference type="ARBA" id="ARBA00022840"/>
    </source>
</evidence>
<comment type="cofactor">
    <cofactor evidence="1">
        <name>Zn(2+)</name>
        <dbReference type="ChEBI" id="CHEBI:29105"/>
    </cofactor>
</comment>
<dbReference type="Gene3D" id="3.40.50.300">
    <property type="entry name" value="P-loop containing nucleotide triphosphate hydrolases"/>
    <property type="match status" value="2"/>
</dbReference>
<dbReference type="PANTHER" id="PTHR43788">
    <property type="entry name" value="DNA2/NAM7 HELICASE FAMILY MEMBER"/>
    <property type="match status" value="1"/>
</dbReference>
<dbReference type="GO" id="GO:0043139">
    <property type="term" value="F:5'-3' DNA helicase activity"/>
    <property type="evidence" value="ECO:0007669"/>
    <property type="project" value="TreeGrafter"/>
</dbReference>
<dbReference type="InterPro" id="IPR050534">
    <property type="entry name" value="Coronavir_polyprotein_1ab"/>
</dbReference>
<keyword evidence="3" id="KW-0547">Nucleotide-binding</keyword>
<gene>
    <name evidence="10" type="ORF">TFUB20_01138</name>
</gene>
<feature type="domain" description="PIN" evidence="9">
    <location>
        <begin position="650"/>
        <end position="761"/>
    </location>
</feature>
<protein>
    <recommendedName>
        <fullName evidence="9">PIN domain-containing protein</fullName>
    </recommendedName>
</protein>
<dbReference type="InterPro" id="IPR001018">
    <property type="entry name" value="Beta-lactamase_class-B_CS"/>
</dbReference>
<keyword evidence="7" id="KW-0067">ATP-binding</keyword>
<sequence>MIDNIKLSNYKSFFADQVKEAIDEQQKINRSQMRNLFKTGELSLAYVDSIQHETGMIILKCPRRMAPRLKVLKGVCIIKKGAKQALGEHVTEWICCWEEFVDNKDFHSPGSDMTPMYYVHTGDSNYDYVACSGFSFKLYDILSKALADGKSLSLIVHNPFPPVEYFRNLASYMDAFSSNEELNLEPTIDYEEWTPEELAFDEQKPTGISDTIIDTLANEHCCIVQGPPGTGKSYTIASVISSYLDAGKTVCVTTMANKGLIELIKQKPLQKYVKGGRVSKTNLSIDEHKQVSGVKAASADLQVPGGEMLCATNYQLSSVFSEKKMTLYGLPQYDLVVIEEASQAFLTAIVAFKQLGVDCMIVGDPMQLPPIVKLNNPQYNSWNVSTQVEGLKTMALGSQIKSYRIVTTFRLTRRSAALTKYFYGNRFVSVKKEYLDFTDANSPLFPSEGGVLYHCTNDARNGVYSDKADAIIRNVIDTMEKCYPMRSLAIITPFRDSVKELQKRFCTSDIELDITIETIDRIQGMTVDYAVLYVPGRNPGFALEDRRFNVATSRSLSTTLIISDIPLNEFHTVSPTVIQFVDNCDKYDGDTRVISNDRLETTPIAEPNPHVEESPKQEFANSSIGVKVVGKIDLSKFECKKKELSSDKKNYYIIDTNVFVNCPDIIRKIDKKYPIILSAKVTDELDKMKIKLSDEGKRNTEKALRNLNSETQHEIIYEFADTSLLPEDFDKHSPDNMIVSVALKYKDQNPIMLTSDNGLQLKSKILGFKTLSLKSFLKR</sequence>
<dbReference type="InterPro" id="IPR029060">
    <property type="entry name" value="PIN-like_dom_sf"/>
</dbReference>
<dbReference type="Pfam" id="PF13638">
    <property type="entry name" value="PIN_4"/>
    <property type="match status" value="1"/>
</dbReference>
<reference evidence="10 11" key="1">
    <citation type="submission" date="2016-09" db="EMBL/GenBank/DDBJ databases">
        <authorList>
            <person name="Capua I."/>
            <person name="De Benedictis P."/>
            <person name="Joannis T."/>
            <person name="Lombin L.H."/>
            <person name="Cattoli G."/>
        </authorList>
    </citation>
    <scope>NUCLEOTIDE SEQUENCE [LARGE SCALE GENOMIC DNA]</scope>
    <source>
        <strain evidence="10 11">UB20</strain>
    </source>
</reference>
<evidence type="ECO:0000256" key="1">
    <source>
        <dbReference type="ARBA" id="ARBA00001947"/>
    </source>
</evidence>
<keyword evidence="4" id="KW-0378">Hydrolase</keyword>
<evidence type="ECO:0000256" key="2">
    <source>
        <dbReference type="ARBA" id="ARBA00022723"/>
    </source>
</evidence>
<name>A0A1D3UKT3_TANFO</name>
<dbReference type="PANTHER" id="PTHR43788:SF8">
    <property type="entry name" value="DNA-BINDING PROTEIN SMUBP-2"/>
    <property type="match status" value="1"/>
</dbReference>
<dbReference type="OrthoDB" id="9757917at2"/>
<dbReference type="PROSITE" id="PS00744">
    <property type="entry name" value="BETA_LACTAMASE_B_2"/>
    <property type="match status" value="1"/>
</dbReference>
<proteinExistence type="inferred from homology"/>
<evidence type="ECO:0000256" key="4">
    <source>
        <dbReference type="ARBA" id="ARBA00022801"/>
    </source>
</evidence>
<evidence type="ECO:0000313" key="11">
    <source>
        <dbReference type="Proteomes" id="UP000182057"/>
    </source>
</evidence>
<evidence type="ECO:0000256" key="3">
    <source>
        <dbReference type="ARBA" id="ARBA00022741"/>
    </source>
</evidence>
<dbReference type="SMART" id="SM00670">
    <property type="entry name" value="PINc"/>
    <property type="match status" value="1"/>
</dbReference>
<dbReference type="EMBL" id="FMMM01000041">
    <property type="protein sequence ID" value="SCQ20735.1"/>
    <property type="molecule type" value="Genomic_DNA"/>
</dbReference>
<dbReference type="InterPro" id="IPR002716">
    <property type="entry name" value="PIN_dom"/>
</dbReference>
<dbReference type="Pfam" id="PF13087">
    <property type="entry name" value="AAA_12"/>
    <property type="match status" value="1"/>
</dbReference>
<dbReference type="GO" id="GO:0008800">
    <property type="term" value="F:beta-lactamase activity"/>
    <property type="evidence" value="ECO:0007669"/>
    <property type="project" value="InterPro"/>
</dbReference>
<evidence type="ECO:0000256" key="6">
    <source>
        <dbReference type="ARBA" id="ARBA00022833"/>
    </source>
</evidence>
<organism evidence="10 11">
    <name type="scientific">Tannerella forsythia</name>
    <name type="common">Bacteroides forsythus</name>
    <dbReference type="NCBI Taxonomy" id="28112"/>
    <lineage>
        <taxon>Bacteria</taxon>
        <taxon>Pseudomonadati</taxon>
        <taxon>Bacteroidota</taxon>
        <taxon>Bacteroidia</taxon>
        <taxon>Bacteroidales</taxon>
        <taxon>Tannerellaceae</taxon>
        <taxon>Tannerella</taxon>
    </lineage>
</organism>
<dbReference type="GO" id="GO:0017001">
    <property type="term" value="P:antibiotic catabolic process"/>
    <property type="evidence" value="ECO:0007669"/>
    <property type="project" value="InterPro"/>
</dbReference>
<dbReference type="AlphaFoldDB" id="A0A1D3UKT3"/>
<dbReference type="GO" id="GO:0008270">
    <property type="term" value="F:zinc ion binding"/>
    <property type="evidence" value="ECO:0007669"/>
    <property type="project" value="InterPro"/>
</dbReference>
<dbReference type="RefSeq" id="WP_074449723.1">
    <property type="nucleotide sequence ID" value="NZ_FMMM01000041.1"/>
</dbReference>
<dbReference type="Gene3D" id="3.40.50.1010">
    <property type="entry name" value="5'-nuclease"/>
    <property type="match status" value="1"/>
</dbReference>
<dbReference type="CDD" id="cd09883">
    <property type="entry name" value="PIN_VapC_PhoHL-ATPase"/>
    <property type="match status" value="1"/>
</dbReference>
<keyword evidence="6" id="KW-0862">Zinc</keyword>
<comment type="similarity">
    <text evidence="8">In the N-terminal section; belongs to the PINc/VapC protein family.</text>
</comment>
<dbReference type="SUPFAM" id="SSF52540">
    <property type="entry name" value="P-loop containing nucleoside triphosphate hydrolases"/>
    <property type="match status" value="1"/>
</dbReference>
<dbReference type="InterPro" id="IPR041679">
    <property type="entry name" value="DNA2/NAM7-like_C"/>
</dbReference>
<evidence type="ECO:0000256" key="8">
    <source>
        <dbReference type="ARBA" id="ARBA00046345"/>
    </source>
</evidence>
<dbReference type="Proteomes" id="UP000182057">
    <property type="component" value="Unassembled WGS sequence"/>
</dbReference>
<evidence type="ECO:0000259" key="9">
    <source>
        <dbReference type="SMART" id="SM00670"/>
    </source>
</evidence>
<dbReference type="SUPFAM" id="SSF88723">
    <property type="entry name" value="PIN domain-like"/>
    <property type="match status" value="1"/>
</dbReference>
<keyword evidence="2" id="KW-0479">Metal-binding</keyword>
<keyword evidence="5" id="KW-0347">Helicase</keyword>
<evidence type="ECO:0000313" key="10">
    <source>
        <dbReference type="EMBL" id="SCQ20735.1"/>
    </source>
</evidence>